<feature type="signal peptide" evidence="10">
    <location>
        <begin position="1"/>
        <end position="23"/>
    </location>
</feature>
<dbReference type="GO" id="GO:0005886">
    <property type="term" value="C:plasma membrane"/>
    <property type="evidence" value="ECO:0007669"/>
    <property type="project" value="UniProtKB-SubCell"/>
</dbReference>
<dbReference type="InterPro" id="IPR023087">
    <property type="entry name" value="Flg_Motor_Flig_C"/>
</dbReference>
<dbReference type="InterPro" id="IPR000090">
    <property type="entry name" value="Flg_Motor_Flig"/>
</dbReference>
<evidence type="ECO:0000256" key="2">
    <source>
        <dbReference type="ARBA" id="ARBA00004413"/>
    </source>
</evidence>
<dbReference type="InterPro" id="IPR058240">
    <property type="entry name" value="rSAM_sf"/>
</dbReference>
<dbReference type="GO" id="GO:0003824">
    <property type="term" value="F:catalytic activity"/>
    <property type="evidence" value="ECO:0007669"/>
    <property type="project" value="InterPro"/>
</dbReference>
<evidence type="ECO:0000259" key="11">
    <source>
        <dbReference type="SMART" id="SM00729"/>
    </source>
</evidence>
<dbReference type="GO" id="GO:0003774">
    <property type="term" value="F:cytoskeletal motor activity"/>
    <property type="evidence" value="ECO:0007669"/>
    <property type="project" value="InterPro"/>
</dbReference>
<protein>
    <recommendedName>
        <fullName evidence="4">Flagellar motor switch protein FliG</fullName>
    </recommendedName>
</protein>
<dbReference type="PRINTS" id="PR00954">
    <property type="entry name" value="FLGMOTORFLIG"/>
</dbReference>
<evidence type="ECO:0000256" key="1">
    <source>
        <dbReference type="ARBA" id="ARBA00004117"/>
    </source>
</evidence>
<keyword evidence="10" id="KW-0732">Signal</keyword>
<dbReference type="Pfam" id="PF04055">
    <property type="entry name" value="Radical_SAM"/>
    <property type="match status" value="1"/>
</dbReference>
<dbReference type="InterPro" id="IPR032779">
    <property type="entry name" value="FliG_M"/>
</dbReference>
<dbReference type="Gene3D" id="1.10.220.30">
    <property type="match status" value="3"/>
</dbReference>
<evidence type="ECO:0000313" key="12">
    <source>
        <dbReference type="EMBL" id="KAK3603999.1"/>
    </source>
</evidence>
<comment type="subcellular location">
    <subcellularLocation>
        <location evidence="1">Bacterial flagellum basal body</location>
    </subcellularLocation>
    <subcellularLocation>
        <location evidence="2">Cell membrane</location>
        <topology evidence="2">Peripheral membrane protein</topology>
        <orientation evidence="2">Cytoplasmic side</orientation>
    </subcellularLocation>
</comment>
<evidence type="ECO:0000256" key="3">
    <source>
        <dbReference type="ARBA" id="ARBA00010299"/>
    </source>
</evidence>
<dbReference type="InterPro" id="IPR006638">
    <property type="entry name" value="Elp3/MiaA/NifB-like_rSAM"/>
</dbReference>
<keyword evidence="9" id="KW-0975">Bacterial flagellum</keyword>
<dbReference type="NCBIfam" id="TIGR00207">
    <property type="entry name" value="fliG"/>
    <property type="match status" value="1"/>
</dbReference>
<dbReference type="Pfam" id="PF14842">
    <property type="entry name" value="FliG_N"/>
    <property type="match status" value="1"/>
</dbReference>
<dbReference type="PANTHER" id="PTHR30534">
    <property type="entry name" value="FLAGELLAR MOTOR SWITCH PROTEIN FLIG"/>
    <property type="match status" value="1"/>
</dbReference>
<dbReference type="InterPro" id="IPR023404">
    <property type="entry name" value="rSAM_horseshoe"/>
</dbReference>
<evidence type="ECO:0000256" key="6">
    <source>
        <dbReference type="ARBA" id="ARBA00022500"/>
    </source>
</evidence>
<dbReference type="AlphaFoldDB" id="A0AAE0T585"/>
<keyword evidence="5" id="KW-1003">Cell membrane</keyword>
<dbReference type="PANTHER" id="PTHR30534:SF0">
    <property type="entry name" value="FLAGELLAR MOTOR SWITCH PROTEIN FLIG"/>
    <property type="match status" value="1"/>
</dbReference>
<dbReference type="Pfam" id="PF14841">
    <property type="entry name" value="FliG_M"/>
    <property type="match status" value="1"/>
</dbReference>
<comment type="similarity">
    <text evidence="3">Belongs to the FliG family.</text>
</comment>
<dbReference type="InterPro" id="IPR011002">
    <property type="entry name" value="FliG_a-hlx"/>
</dbReference>
<dbReference type="EMBL" id="JAEAOA010001598">
    <property type="protein sequence ID" value="KAK3603999.1"/>
    <property type="molecule type" value="Genomic_DNA"/>
</dbReference>
<feature type="domain" description="Elp3/MiaA/NifB-like radical SAM core" evidence="11">
    <location>
        <begin position="375"/>
        <end position="604"/>
    </location>
</feature>
<evidence type="ECO:0000256" key="5">
    <source>
        <dbReference type="ARBA" id="ARBA00022475"/>
    </source>
</evidence>
<reference evidence="12" key="1">
    <citation type="journal article" date="2021" name="Genome Biol. Evol.">
        <title>A High-Quality Reference Genome for a Parasitic Bivalve with Doubly Uniparental Inheritance (Bivalvia: Unionida).</title>
        <authorList>
            <person name="Smith C.H."/>
        </authorList>
    </citation>
    <scope>NUCLEOTIDE SEQUENCE</scope>
    <source>
        <strain evidence="12">CHS0354</strain>
    </source>
</reference>
<dbReference type="Gene3D" id="3.80.30.20">
    <property type="entry name" value="tm_1862 like domain"/>
    <property type="match status" value="1"/>
</dbReference>
<reference evidence="12" key="2">
    <citation type="journal article" date="2021" name="Genome Biol. Evol.">
        <title>Developing a high-quality reference genome for a parasitic bivalve with doubly uniparental inheritance (Bivalvia: Unionida).</title>
        <authorList>
            <person name="Smith C.H."/>
        </authorList>
    </citation>
    <scope>NUCLEOTIDE SEQUENCE</scope>
    <source>
        <strain evidence="12">CHS0354</strain>
        <tissue evidence="12">Mantle</tissue>
    </source>
</reference>
<reference evidence="12" key="3">
    <citation type="submission" date="2023-05" db="EMBL/GenBank/DDBJ databases">
        <authorList>
            <person name="Smith C.H."/>
        </authorList>
    </citation>
    <scope>NUCLEOTIDE SEQUENCE</scope>
    <source>
        <strain evidence="12">CHS0354</strain>
        <tissue evidence="12">Mantle</tissue>
    </source>
</reference>
<dbReference type="SMART" id="SM00729">
    <property type="entry name" value="Elp3"/>
    <property type="match status" value="1"/>
</dbReference>
<dbReference type="Pfam" id="PF01706">
    <property type="entry name" value="FliG_C"/>
    <property type="match status" value="1"/>
</dbReference>
<comment type="caution">
    <text evidence="12">The sequence shown here is derived from an EMBL/GenBank/DDBJ whole genome shotgun (WGS) entry which is preliminary data.</text>
</comment>
<dbReference type="InterPro" id="IPR028263">
    <property type="entry name" value="FliG_N"/>
</dbReference>
<evidence type="ECO:0000256" key="10">
    <source>
        <dbReference type="SAM" id="SignalP"/>
    </source>
</evidence>
<keyword evidence="8" id="KW-0472">Membrane</keyword>
<sequence length="623" mass="70401">MSIALTGPKKAAVLLMALGDAAAASVIKLLDEKEIQQIGYFLARLNEIDTDELDVILEEYYRKMNFQEDSIYMKSGSDFIQSALEKALGNEKALSISEAIAAGGDKGALESLKFLDPKTIVQFIINEHPQTIALILAHLDDPEQAAVVLKLLPDNIQADFWKPFRPNVINEINEILMREMDNAGTFSSAKVGGVESVAEILNTMEKSYESRILSVIEEINPELADQIRELMFTFEDLVLVDVQGMQQVLSQVDQKDIILSLKTASDAVKAHIFNNMSKRLTKMIRDDLQSMGPVKVSDVDAAQAADCPGCPQTGRRRENRYRLSQRFKSYMTVSALEVQPFSLQLPVSDVPYHFEGRPYYPVSTFFKNKFGTKVYKVSVSVAETCPNREGKKRDGDVYFLRCFGDPPLITLSINREKIRVRYRASAFLVYLQSYTNTFVKTDRLYERLKTITEAEDVVGVVIGTRPDCISLGTLRVLKEFAQKTYLHIELGVQSYDDKQLEYMKRGHNASSIYKAVERLQQIEGADIGIHLIFGFPGETEADIVRAAETTNRLGIKTEYAERVILFLEHLDPAIAVNRLAAVANRWDELVAPVWTKEKMRPMQYITAQMSSRRRFQGRFLHLS</sequence>
<evidence type="ECO:0000256" key="7">
    <source>
        <dbReference type="ARBA" id="ARBA00022779"/>
    </source>
</evidence>
<proteinExistence type="inferred from homology"/>
<dbReference type="InterPro" id="IPR007197">
    <property type="entry name" value="rSAM"/>
</dbReference>
<dbReference type="GO" id="GO:0006935">
    <property type="term" value="P:chemotaxis"/>
    <property type="evidence" value="ECO:0007669"/>
    <property type="project" value="UniProtKB-KW"/>
</dbReference>
<keyword evidence="13" id="KW-1185">Reference proteome</keyword>
<feature type="chain" id="PRO_5042267934" description="Flagellar motor switch protein FliG" evidence="10">
    <location>
        <begin position="24"/>
        <end position="623"/>
    </location>
</feature>
<dbReference type="GO" id="GO:0051536">
    <property type="term" value="F:iron-sulfur cluster binding"/>
    <property type="evidence" value="ECO:0007669"/>
    <property type="project" value="InterPro"/>
</dbReference>
<gene>
    <name evidence="12" type="ORF">CHS0354_026795</name>
</gene>
<organism evidence="12 13">
    <name type="scientific">Potamilus streckersoni</name>
    <dbReference type="NCBI Taxonomy" id="2493646"/>
    <lineage>
        <taxon>Eukaryota</taxon>
        <taxon>Metazoa</taxon>
        <taxon>Spiralia</taxon>
        <taxon>Lophotrochozoa</taxon>
        <taxon>Mollusca</taxon>
        <taxon>Bivalvia</taxon>
        <taxon>Autobranchia</taxon>
        <taxon>Heteroconchia</taxon>
        <taxon>Palaeoheterodonta</taxon>
        <taxon>Unionida</taxon>
        <taxon>Unionoidea</taxon>
        <taxon>Unionidae</taxon>
        <taxon>Ambleminae</taxon>
        <taxon>Lampsilini</taxon>
        <taxon>Potamilus</taxon>
    </lineage>
</organism>
<keyword evidence="6" id="KW-0145">Chemotaxis</keyword>
<evidence type="ECO:0000256" key="4">
    <source>
        <dbReference type="ARBA" id="ARBA00021870"/>
    </source>
</evidence>
<dbReference type="SUPFAM" id="SSF48029">
    <property type="entry name" value="FliG"/>
    <property type="match status" value="2"/>
</dbReference>
<accession>A0AAE0T585</accession>
<evidence type="ECO:0000256" key="8">
    <source>
        <dbReference type="ARBA" id="ARBA00023136"/>
    </source>
</evidence>
<keyword evidence="7" id="KW-0283">Flagellar rotation</keyword>
<dbReference type="SUPFAM" id="SSF102114">
    <property type="entry name" value="Radical SAM enzymes"/>
    <property type="match status" value="1"/>
</dbReference>
<evidence type="ECO:0000256" key="9">
    <source>
        <dbReference type="ARBA" id="ARBA00023143"/>
    </source>
</evidence>
<dbReference type="Proteomes" id="UP001195483">
    <property type="component" value="Unassembled WGS sequence"/>
</dbReference>
<evidence type="ECO:0000313" key="13">
    <source>
        <dbReference type="Proteomes" id="UP001195483"/>
    </source>
</evidence>
<name>A0AAE0T585_9BIVA</name>